<dbReference type="GO" id="GO:0016491">
    <property type="term" value="F:oxidoreductase activity"/>
    <property type="evidence" value="ECO:0007669"/>
    <property type="project" value="UniProtKB-KW"/>
</dbReference>
<dbReference type="EMBL" id="CP035758">
    <property type="protein sequence ID" value="QBD81680.1"/>
    <property type="molecule type" value="Genomic_DNA"/>
</dbReference>
<dbReference type="AlphaFoldDB" id="A0A4P6K1W6"/>
<dbReference type="InterPro" id="IPR046867">
    <property type="entry name" value="AldOxase/xan_DH_MoCoBD2"/>
</dbReference>
<dbReference type="SUPFAM" id="SSF54665">
    <property type="entry name" value="CO dehydrogenase molybdoprotein N-domain-like"/>
    <property type="match status" value="1"/>
</dbReference>
<dbReference type="KEGG" id="kbs:EPA93_39205"/>
<dbReference type="Pfam" id="PF01315">
    <property type="entry name" value="Ald_Xan_dh_C"/>
    <property type="match status" value="1"/>
</dbReference>
<dbReference type="InterPro" id="IPR036856">
    <property type="entry name" value="Ald_Oxase/Xan_DH_a/b_sf"/>
</dbReference>
<keyword evidence="2" id="KW-0560">Oxidoreductase</keyword>
<dbReference type="Pfam" id="PF20256">
    <property type="entry name" value="MoCoBD_2"/>
    <property type="match status" value="1"/>
</dbReference>
<dbReference type="Proteomes" id="UP000290365">
    <property type="component" value="Chromosome"/>
</dbReference>
<dbReference type="InterPro" id="IPR016208">
    <property type="entry name" value="Ald_Oxase/xanthine_DH-like"/>
</dbReference>
<dbReference type="GO" id="GO:0005506">
    <property type="term" value="F:iron ion binding"/>
    <property type="evidence" value="ECO:0007669"/>
    <property type="project" value="InterPro"/>
</dbReference>
<dbReference type="OrthoDB" id="9759791at2"/>
<evidence type="ECO:0000256" key="1">
    <source>
        <dbReference type="ARBA" id="ARBA00022505"/>
    </source>
</evidence>
<keyword evidence="5" id="KW-1185">Reference proteome</keyword>
<dbReference type="Gene3D" id="3.90.1170.50">
    <property type="entry name" value="Aldehyde oxidase/xanthine dehydrogenase, a/b hammerhead"/>
    <property type="match status" value="1"/>
</dbReference>
<dbReference type="InterPro" id="IPR008274">
    <property type="entry name" value="AldOxase/xan_DH_MoCoBD1"/>
</dbReference>
<dbReference type="Pfam" id="PF02738">
    <property type="entry name" value="MoCoBD_1"/>
    <property type="match status" value="1"/>
</dbReference>
<dbReference type="PANTHER" id="PTHR11908">
    <property type="entry name" value="XANTHINE DEHYDROGENASE"/>
    <property type="match status" value="1"/>
</dbReference>
<evidence type="ECO:0000259" key="3">
    <source>
        <dbReference type="SMART" id="SM01008"/>
    </source>
</evidence>
<feature type="domain" description="Aldehyde oxidase/xanthine dehydrogenase a/b hammerhead" evidence="3">
    <location>
        <begin position="23"/>
        <end position="140"/>
    </location>
</feature>
<protein>
    <submittedName>
        <fullName evidence="4">Xanthine dehydrogenase family protein molybdopterin-binding subunit</fullName>
    </submittedName>
</protein>
<evidence type="ECO:0000256" key="2">
    <source>
        <dbReference type="ARBA" id="ARBA00023002"/>
    </source>
</evidence>
<sequence>MDKITLSKPTRPEQRREDYPLITGRAHYVDDLRPPEGRPAMLHMAVVRSPYAHARIEHIQLAEAQAMPGIIAAFTGAELVNTMPALDFMPQPDSKKPERRPMALDRVRYVGDPVAVVLAESQYGAIDARDLIDIEYEPLRAVTDPEASLAPDAPLLYEEFASNVAFTRRLGGGDIQAAFSQAEHTLRLRLVNQRLAASPLEPRACLFDFDPSTGQLSAWLSSQAIYRARETLSRFLGLDRSQIRVYNADVGGGFGSKTIFMGEEIIAAALAVKYARPVKWIEDRSENLQAQMHGRGQINYIEAAFQSDGRILGLKVSTIGDLGAFLLGITELIPINTITQLSGPYRIPAIDGEVVGVFTNKSPTTPYRGAGRPEATYILERTLERIARELQLDPVEVRRRNLLLPTDFPYTTVTGLRYDSGNYQPALERALELAGYTKWREQQCQRRQQGSSKLLGIGLSTFNEISGDNAPPPGPLESATVRICRDGSVQVQSGVSHTGQGHFTTFAQIVAERFALPLDKIEVLMNDSALPAFGIGTFGSRTIQTAGVAVFLAAEAAREKALQVAARLLEAAPADLVLEEGQISVRGVPARAVALGELARLVEEQPELIEHESPNPANGTPIEGLAAWHAFQSPGATFSSGTHLALVEVDSETGETHILNYVALDDCGHIINHLLAEGQLHGALAQGIGQALYEEILYDEEGQPLSGTLMDYALPNSEQVPSFIVETIETPSPYNPLGAKGIGESGCIGAPPTIVNAVLDALAPLGITALDMPLKPATVWAAIQAARNGTFSPPDPTPPAIFSRHTP</sequence>
<accession>A0A4P6K1W6</accession>
<organism evidence="4 5">
    <name type="scientific">Ktedonosporobacter rubrisoli</name>
    <dbReference type="NCBI Taxonomy" id="2509675"/>
    <lineage>
        <taxon>Bacteria</taxon>
        <taxon>Bacillati</taxon>
        <taxon>Chloroflexota</taxon>
        <taxon>Ktedonobacteria</taxon>
        <taxon>Ktedonobacterales</taxon>
        <taxon>Ktedonosporobacteraceae</taxon>
        <taxon>Ktedonosporobacter</taxon>
    </lineage>
</organism>
<evidence type="ECO:0000313" key="5">
    <source>
        <dbReference type="Proteomes" id="UP000290365"/>
    </source>
</evidence>
<dbReference type="Gene3D" id="3.30.365.10">
    <property type="entry name" value="Aldehyde oxidase/xanthine dehydrogenase, molybdopterin binding domain"/>
    <property type="match status" value="4"/>
</dbReference>
<dbReference type="SUPFAM" id="SSF56003">
    <property type="entry name" value="Molybdenum cofactor-binding domain"/>
    <property type="match status" value="1"/>
</dbReference>
<dbReference type="PANTHER" id="PTHR11908:SF132">
    <property type="entry name" value="ALDEHYDE OXIDASE 1-RELATED"/>
    <property type="match status" value="1"/>
</dbReference>
<dbReference type="SMART" id="SM01008">
    <property type="entry name" value="Ald_Xan_dh_C"/>
    <property type="match status" value="1"/>
</dbReference>
<dbReference type="InterPro" id="IPR000674">
    <property type="entry name" value="Ald_Oxase/Xan_DH_a/b"/>
</dbReference>
<evidence type="ECO:0000313" key="4">
    <source>
        <dbReference type="EMBL" id="QBD81680.1"/>
    </source>
</evidence>
<dbReference type="RefSeq" id="WP_129892741.1">
    <property type="nucleotide sequence ID" value="NZ_CP035758.1"/>
</dbReference>
<dbReference type="InterPro" id="IPR037165">
    <property type="entry name" value="AldOxase/xan_DH_Mopterin-bd_sf"/>
</dbReference>
<gene>
    <name evidence="4" type="ORF">EPA93_39205</name>
</gene>
<proteinExistence type="predicted"/>
<name>A0A4P6K1W6_KTERU</name>
<reference evidence="4 5" key="1">
    <citation type="submission" date="2019-01" db="EMBL/GenBank/DDBJ databases">
        <title>Ktedonosporobacter rubrisoli SCAWS-G2.</title>
        <authorList>
            <person name="Huang Y."/>
            <person name="Yan B."/>
        </authorList>
    </citation>
    <scope>NUCLEOTIDE SEQUENCE [LARGE SCALE GENOMIC DNA]</scope>
    <source>
        <strain evidence="4 5">SCAWS-G2</strain>
    </source>
</reference>
<keyword evidence="1" id="KW-0500">Molybdenum</keyword>